<dbReference type="NCBIfam" id="NF008241">
    <property type="entry name" value="PRK11017.1"/>
    <property type="match status" value="1"/>
</dbReference>
<dbReference type="GeneID" id="76423104"/>
<feature type="transmembrane region" description="Helical" evidence="6">
    <location>
        <begin position="58"/>
        <end position="79"/>
    </location>
</feature>
<dbReference type="InterPro" id="IPR001248">
    <property type="entry name" value="Pur-cyt_permease"/>
</dbReference>
<dbReference type="GO" id="GO:0005886">
    <property type="term" value="C:plasma membrane"/>
    <property type="evidence" value="ECO:0007669"/>
    <property type="project" value="TreeGrafter"/>
</dbReference>
<feature type="transmembrane region" description="Helical" evidence="6">
    <location>
        <begin position="29"/>
        <end position="52"/>
    </location>
</feature>
<dbReference type="RefSeq" id="WP_265581702.1">
    <property type="nucleotide sequence ID" value="NZ_CP036172.1"/>
</dbReference>
<name>A0A8A3S1R6_9EURY</name>
<keyword evidence="4 6" id="KW-1133">Transmembrane helix</keyword>
<feature type="transmembrane region" description="Helical" evidence="6">
    <location>
        <begin position="335"/>
        <end position="356"/>
    </location>
</feature>
<protein>
    <submittedName>
        <fullName evidence="7">Cytosine permease</fullName>
    </submittedName>
</protein>
<feature type="transmembrane region" description="Helical" evidence="6">
    <location>
        <begin position="138"/>
        <end position="156"/>
    </location>
</feature>
<dbReference type="InterPro" id="IPR030191">
    <property type="entry name" value="CodB"/>
</dbReference>
<feature type="transmembrane region" description="Helical" evidence="6">
    <location>
        <begin position="264"/>
        <end position="286"/>
    </location>
</feature>
<dbReference type="PANTHER" id="PTHR30569:SF0">
    <property type="entry name" value="CYTOSINE PERMEASE"/>
    <property type="match status" value="1"/>
</dbReference>
<keyword evidence="5 6" id="KW-0472">Membrane</keyword>
<dbReference type="Gene3D" id="1.10.4160.10">
    <property type="entry name" value="Hydantoin permease"/>
    <property type="match status" value="1"/>
</dbReference>
<comment type="subcellular location">
    <subcellularLocation>
        <location evidence="1">Membrane</location>
        <topology evidence="1">Multi-pass membrane protein</topology>
    </subcellularLocation>
</comment>
<evidence type="ECO:0000256" key="4">
    <source>
        <dbReference type="ARBA" id="ARBA00022989"/>
    </source>
</evidence>
<dbReference type="PANTHER" id="PTHR30569">
    <property type="entry name" value="CYTOSINE TRANSPORTER CODB"/>
    <property type="match status" value="1"/>
</dbReference>
<evidence type="ECO:0000256" key="5">
    <source>
        <dbReference type="ARBA" id="ARBA00023136"/>
    </source>
</evidence>
<evidence type="ECO:0000256" key="1">
    <source>
        <dbReference type="ARBA" id="ARBA00004141"/>
    </source>
</evidence>
<proteinExistence type="inferred from homology"/>
<evidence type="ECO:0000313" key="7">
    <source>
        <dbReference type="EMBL" id="QSZ66367.1"/>
    </source>
</evidence>
<dbReference type="EMBL" id="CP036172">
    <property type="protein sequence ID" value="QSZ66367.1"/>
    <property type="molecule type" value="Genomic_DNA"/>
</dbReference>
<keyword evidence="3 6" id="KW-0812">Transmembrane</keyword>
<evidence type="ECO:0000256" key="2">
    <source>
        <dbReference type="ARBA" id="ARBA00008974"/>
    </source>
</evidence>
<gene>
    <name evidence="7" type="primary">codB</name>
    <name evidence="7" type="ORF">RJ40_02060</name>
</gene>
<keyword evidence="8" id="KW-1185">Reference proteome</keyword>
<dbReference type="AlphaFoldDB" id="A0A8A3S1R6"/>
<feature type="transmembrane region" description="Helical" evidence="6">
    <location>
        <begin position="236"/>
        <end position="258"/>
    </location>
</feature>
<evidence type="ECO:0000313" key="8">
    <source>
        <dbReference type="Proteomes" id="UP001042704"/>
    </source>
</evidence>
<dbReference type="Proteomes" id="UP001042704">
    <property type="component" value="Chromosome"/>
</dbReference>
<reference evidence="7" key="1">
    <citation type="journal article" date="2001" name="Int. J. Syst. Evol. Microbiol.">
        <title>Methanofollis aquaemaris sp. nov., a methanogen isolated from an aquaculture fish pond.</title>
        <authorList>
            <person name="Lai M.C."/>
            <person name="Chen S.C."/>
        </authorList>
    </citation>
    <scope>NUCLEOTIDE SEQUENCE</scope>
    <source>
        <strain evidence="7">N2F9704</strain>
    </source>
</reference>
<evidence type="ECO:0000256" key="3">
    <source>
        <dbReference type="ARBA" id="ARBA00022692"/>
    </source>
</evidence>
<dbReference type="GO" id="GO:0015209">
    <property type="term" value="F:cytosine transmembrane transporter activity"/>
    <property type="evidence" value="ECO:0007669"/>
    <property type="project" value="InterPro"/>
</dbReference>
<comment type="similarity">
    <text evidence="2">Belongs to the purine-cytosine permease (2.A.39) family.</text>
</comment>
<evidence type="ECO:0000256" key="6">
    <source>
        <dbReference type="SAM" id="Phobius"/>
    </source>
</evidence>
<feature type="transmembrane region" description="Helical" evidence="6">
    <location>
        <begin position="105"/>
        <end position="126"/>
    </location>
</feature>
<dbReference type="Pfam" id="PF02133">
    <property type="entry name" value="Transp_cyt_pur"/>
    <property type="match status" value="1"/>
</dbReference>
<feature type="transmembrane region" description="Helical" evidence="6">
    <location>
        <begin position="372"/>
        <end position="391"/>
    </location>
</feature>
<dbReference type="CDD" id="cd11484">
    <property type="entry name" value="SLC-NCS1sbd_CobB-like"/>
    <property type="match status" value="1"/>
</dbReference>
<feature type="transmembrane region" description="Helical" evidence="6">
    <location>
        <begin position="188"/>
        <end position="215"/>
    </location>
</feature>
<dbReference type="KEGG" id="maqe:RJ40_02060"/>
<accession>A0A8A3S1R6</accession>
<feature type="transmembrane region" description="Helical" evidence="6">
    <location>
        <begin position="311"/>
        <end position="329"/>
    </location>
</feature>
<sequence length="426" mass="45060">MKEGDEDTIEDYPQSPVPPHARRGFLPTVIILLGFTFFSATMWAGGTIGVAFPFWPDLIAVILLGNLLLAGYVAALAYVSQKSGLNTALMGRYCFGRIGSRWPDLVLGLTQVGWYAWGTATVAILSVDLLGLGEGWKAPLMVLFGATFCLTAFIGYRGLERLSMVSVPLMCILILVSMTIATRDGGGVAGVFSIAPAASMGVGEAVTIVVGTFIAGGTQATNWTRFSDTPRAAVGAALIAFLLGNGLMILVGAYGALVYGESDIVQMLGLQGLLIGGVVMLFMNIWTTQDNTIYNFSVAGCDLLRTNRRRLITLGGAGAGTVLALLGMYDWLVPYMQMLGTLIPPIGGIILADFILVQKGRYPSLEEADRCAVRWTGVVAYIAASAVAVSSPGIPPLNGAIAAFLLYSVTARYLRPSAASVPHRSR</sequence>
<organism evidence="7 8">
    <name type="scientific">Methanofollis aquaemaris</name>
    <dbReference type="NCBI Taxonomy" id="126734"/>
    <lineage>
        <taxon>Archaea</taxon>
        <taxon>Methanobacteriati</taxon>
        <taxon>Methanobacteriota</taxon>
        <taxon>Stenosarchaea group</taxon>
        <taxon>Methanomicrobia</taxon>
        <taxon>Methanomicrobiales</taxon>
        <taxon>Methanomicrobiaceae</taxon>
        <taxon>Methanofollis</taxon>
    </lineage>
</organism>
<feature type="transmembrane region" description="Helical" evidence="6">
    <location>
        <begin position="163"/>
        <end position="182"/>
    </location>
</feature>
<reference evidence="7" key="2">
    <citation type="submission" date="2019-02" db="EMBL/GenBank/DDBJ databases">
        <authorList>
            <person name="Chen S.-C."/>
            <person name="Chien H.-H."/>
            <person name="Lai M.-C."/>
        </authorList>
    </citation>
    <scope>NUCLEOTIDE SEQUENCE</scope>
    <source>
        <strain evidence="7">N2F9704</strain>
    </source>
</reference>